<reference evidence="15" key="1">
    <citation type="submission" date="2020-05" db="EMBL/GenBank/DDBJ databases">
        <title>Phylogenomic resolution of chytrid fungi.</title>
        <authorList>
            <person name="Stajich J.E."/>
            <person name="Amses K."/>
            <person name="Simmons R."/>
            <person name="Seto K."/>
            <person name="Myers J."/>
            <person name="Bonds A."/>
            <person name="Quandt C.A."/>
            <person name="Barry K."/>
            <person name="Liu P."/>
            <person name="Grigoriev I."/>
            <person name="Longcore J.E."/>
            <person name="James T.Y."/>
        </authorList>
    </citation>
    <scope>NUCLEOTIDE SEQUENCE</scope>
    <source>
        <strain evidence="15">JEL0379</strain>
    </source>
</reference>
<evidence type="ECO:0000259" key="13">
    <source>
        <dbReference type="PROSITE" id="PS50011"/>
    </source>
</evidence>
<evidence type="ECO:0000256" key="7">
    <source>
        <dbReference type="ARBA" id="ARBA00022840"/>
    </source>
</evidence>
<dbReference type="InterPro" id="IPR000719">
    <property type="entry name" value="Prot_kinase_dom"/>
</dbReference>
<comment type="caution">
    <text evidence="15">The sequence shown here is derived from an EMBL/GenBank/DDBJ whole genome shotgun (WGS) entry which is preliminary data.</text>
</comment>
<dbReference type="FunFam" id="1.10.510.10:FF:000024">
    <property type="entry name" value="Probable serine/threonine-protein kinase cot-1"/>
    <property type="match status" value="1"/>
</dbReference>
<name>A0AAD5TS62_9FUNG</name>
<comment type="similarity">
    <text evidence="8">Belongs to the protein kinase superfamily. STE Ser/Thr protein kinase family. COT1 subfamily.</text>
</comment>
<evidence type="ECO:0000256" key="8">
    <source>
        <dbReference type="ARBA" id="ARBA00038271"/>
    </source>
</evidence>
<keyword evidence="5 11" id="KW-0547">Nucleotide-binding</keyword>
<dbReference type="GO" id="GO:0035556">
    <property type="term" value="P:intracellular signal transduction"/>
    <property type="evidence" value="ECO:0007669"/>
    <property type="project" value="TreeGrafter"/>
</dbReference>
<feature type="compositionally biased region" description="Pro residues" evidence="12">
    <location>
        <begin position="650"/>
        <end position="665"/>
    </location>
</feature>
<evidence type="ECO:0000259" key="14">
    <source>
        <dbReference type="PROSITE" id="PS51285"/>
    </source>
</evidence>
<dbReference type="InterPro" id="IPR011009">
    <property type="entry name" value="Kinase-like_dom_sf"/>
</dbReference>
<dbReference type="PROSITE" id="PS50011">
    <property type="entry name" value="PROTEIN_KINASE_DOM"/>
    <property type="match status" value="1"/>
</dbReference>
<evidence type="ECO:0000256" key="6">
    <source>
        <dbReference type="ARBA" id="ARBA00022777"/>
    </source>
</evidence>
<evidence type="ECO:0000256" key="1">
    <source>
        <dbReference type="ARBA" id="ARBA00012513"/>
    </source>
</evidence>
<keyword evidence="16" id="KW-1185">Reference proteome</keyword>
<evidence type="ECO:0000256" key="11">
    <source>
        <dbReference type="PROSITE-ProRule" id="PRU10141"/>
    </source>
</evidence>
<dbReference type="Pfam" id="PF00433">
    <property type="entry name" value="Pkinase_C"/>
    <property type="match status" value="1"/>
</dbReference>
<dbReference type="GO" id="GO:0015630">
    <property type="term" value="C:microtubule cytoskeleton"/>
    <property type="evidence" value="ECO:0007669"/>
    <property type="project" value="UniProtKB-ARBA"/>
</dbReference>
<dbReference type="InterPro" id="IPR008271">
    <property type="entry name" value="Ser/Thr_kinase_AS"/>
</dbReference>
<dbReference type="FunFam" id="3.30.200.20:FF:000192">
    <property type="entry name" value="Serine/threonine-protein kinase cot-1"/>
    <property type="match status" value="1"/>
</dbReference>
<dbReference type="Gene3D" id="3.30.200.20">
    <property type="entry name" value="Phosphorylase Kinase, domain 1"/>
    <property type="match status" value="2"/>
</dbReference>
<dbReference type="SMART" id="SM00220">
    <property type="entry name" value="S_TKc"/>
    <property type="match status" value="1"/>
</dbReference>
<feature type="compositionally biased region" description="Gly residues" evidence="12">
    <location>
        <begin position="666"/>
        <end position="678"/>
    </location>
</feature>
<evidence type="ECO:0000256" key="10">
    <source>
        <dbReference type="ARBA" id="ARBA00048679"/>
    </source>
</evidence>
<dbReference type="InterPro" id="IPR050236">
    <property type="entry name" value="Ser_Thr_kinase_AGC"/>
</dbReference>
<dbReference type="PROSITE" id="PS51285">
    <property type="entry name" value="AGC_KINASE_CTER"/>
    <property type="match status" value="1"/>
</dbReference>
<feature type="region of interest" description="Disordered" evidence="12">
    <location>
        <begin position="699"/>
        <end position="735"/>
    </location>
</feature>
<feature type="compositionally biased region" description="Low complexity" evidence="12">
    <location>
        <begin position="101"/>
        <end position="118"/>
    </location>
</feature>
<dbReference type="SMART" id="SM00133">
    <property type="entry name" value="S_TK_X"/>
    <property type="match status" value="1"/>
</dbReference>
<dbReference type="InterPro" id="IPR000961">
    <property type="entry name" value="AGC-kinase_C"/>
</dbReference>
<dbReference type="Proteomes" id="UP001212152">
    <property type="component" value="Unassembled WGS sequence"/>
</dbReference>
<keyword evidence="7 11" id="KW-0067">ATP-binding</keyword>
<comment type="catalytic activity">
    <reaction evidence="10">
        <text>L-seryl-[protein] + ATP = O-phospho-L-seryl-[protein] + ADP + H(+)</text>
        <dbReference type="Rhea" id="RHEA:17989"/>
        <dbReference type="Rhea" id="RHEA-COMP:9863"/>
        <dbReference type="Rhea" id="RHEA-COMP:11604"/>
        <dbReference type="ChEBI" id="CHEBI:15378"/>
        <dbReference type="ChEBI" id="CHEBI:29999"/>
        <dbReference type="ChEBI" id="CHEBI:30616"/>
        <dbReference type="ChEBI" id="CHEBI:83421"/>
        <dbReference type="ChEBI" id="CHEBI:456216"/>
        <dbReference type="EC" id="2.7.11.1"/>
    </reaction>
</comment>
<comment type="catalytic activity">
    <reaction evidence="9">
        <text>L-threonyl-[protein] + ATP = O-phospho-L-threonyl-[protein] + ADP + H(+)</text>
        <dbReference type="Rhea" id="RHEA:46608"/>
        <dbReference type="Rhea" id="RHEA-COMP:11060"/>
        <dbReference type="Rhea" id="RHEA-COMP:11605"/>
        <dbReference type="ChEBI" id="CHEBI:15378"/>
        <dbReference type="ChEBI" id="CHEBI:30013"/>
        <dbReference type="ChEBI" id="CHEBI:30616"/>
        <dbReference type="ChEBI" id="CHEBI:61977"/>
        <dbReference type="ChEBI" id="CHEBI:456216"/>
        <dbReference type="EC" id="2.7.11.1"/>
    </reaction>
</comment>
<evidence type="ECO:0000256" key="5">
    <source>
        <dbReference type="ARBA" id="ARBA00022741"/>
    </source>
</evidence>
<feature type="compositionally biased region" description="Gly residues" evidence="12">
    <location>
        <begin position="717"/>
        <end position="726"/>
    </location>
</feature>
<evidence type="ECO:0000256" key="3">
    <source>
        <dbReference type="ARBA" id="ARBA00022553"/>
    </source>
</evidence>
<feature type="compositionally biased region" description="Polar residues" evidence="12">
    <location>
        <begin position="18"/>
        <end position="31"/>
    </location>
</feature>
<dbReference type="EC" id="2.7.11.1" evidence="1"/>
<dbReference type="Gene3D" id="1.10.510.10">
    <property type="entry name" value="Transferase(Phosphotransferase) domain 1"/>
    <property type="match status" value="3"/>
</dbReference>
<keyword evidence="2" id="KW-0723">Serine/threonine-protein kinase</keyword>
<dbReference type="AlphaFoldDB" id="A0AAD5TS62"/>
<evidence type="ECO:0000256" key="2">
    <source>
        <dbReference type="ARBA" id="ARBA00022527"/>
    </source>
</evidence>
<dbReference type="CDD" id="cd05573">
    <property type="entry name" value="STKc_ROCK_NDR_like"/>
    <property type="match status" value="1"/>
</dbReference>
<keyword evidence="3" id="KW-0597">Phosphoprotein</keyword>
<feature type="domain" description="Protein kinase" evidence="13">
    <location>
        <begin position="196"/>
        <end position="538"/>
    </location>
</feature>
<organism evidence="15 16">
    <name type="scientific">Geranomyces variabilis</name>
    <dbReference type="NCBI Taxonomy" id="109894"/>
    <lineage>
        <taxon>Eukaryota</taxon>
        <taxon>Fungi</taxon>
        <taxon>Fungi incertae sedis</taxon>
        <taxon>Chytridiomycota</taxon>
        <taxon>Chytridiomycota incertae sedis</taxon>
        <taxon>Chytridiomycetes</taxon>
        <taxon>Spizellomycetales</taxon>
        <taxon>Powellomycetaceae</taxon>
        <taxon>Geranomyces</taxon>
    </lineage>
</organism>
<proteinExistence type="inferred from homology"/>
<dbReference type="GO" id="GO:0005524">
    <property type="term" value="F:ATP binding"/>
    <property type="evidence" value="ECO:0007669"/>
    <property type="project" value="UniProtKB-UniRule"/>
</dbReference>
<dbReference type="InterPro" id="IPR017441">
    <property type="entry name" value="Protein_kinase_ATP_BS"/>
</dbReference>
<feature type="region of interest" description="Disordered" evidence="12">
    <location>
        <begin position="1"/>
        <end position="62"/>
    </location>
</feature>
<evidence type="ECO:0000256" key="4">
    <source>
        <dbReference type="ARBA" id="ARBA00022679"/>
    </source>
</evidence>
<dbReference type="GO" id="GO:0007010">
    <property type="term" value="P:cytoskeleton organization"/>
    <property type="evidence" value="ECO:0007669"/>
    <property type="project" value="UniProtKB-ARBA"/>
</dbReference>
<evidence type="ECO:0000256" key="9">
    <source>
        <dbReference type="ARBA" id="ARBA00047899"/>
    </source>
</evidence>
<feature type="binding site" evidence="11">
    <location>
        <position position="235"/>
    </location>
    <ligand>
        <name>ATP</name>
        <dbReference type="ChEBI" id="CHEBI:30616"/>
    </ligand>
</feature>
<protein>
    <recommendedName>
        <fullName evidence="1">non-specific serine/threonine protein kinase</fullName>
        <ecNumber evidence="1">2.7.11.1</ecNumber>
    </recommendedName>
</protein>
<dbReference type="SUPFAM" id="SSF56112">
    <property type="entry name" value="Protein kinase-like (PK-like)"/>
    <property type="match status" value="1"/>
</dbReference>
<evidence type="ECO:0000313" key="15">
    <source>
        <dbReference type="EMBL" id="KAJ3185568.1"/>
    </source>
</evidence>
<dbReference type="InterPro" id="IPR017892">
    <property type="entry name" value="Pkinase_C"/>
</dbReference>
<evidence type="ECO:0000313" key="16">
    <source>
        <dbReference type="Proteomes" id="UP001212152"/>
    </source>
</evidence>
<sequence>MADGSSPALRDHRLHAETPQQAETQLHQINSLDRKQRDAFESGSRSLIDDQPPPPPLPTAGDERLRSFKAMIHPWQRKVSPAASPAMDESRGGGTAKQRPTSAISRTSSSTTNSTPVSRATVERSVAAKIYFEQYFDRVYKSGPTARAKRRLQLESELAGMTSLTEVEKRAVRQDWLARESERMRRTREKISAADFDTVRTLGHGAFGLVRLVRHRASKEVFAMKILRKADTIKKGQESHVRAERDLLSDAAAESANWVVRLVYTFQDTDYLYFVMEYMPGGDLLSLLIKLDVFEEEFAKHYVAEMILAIEEVHKLGVIHRDIKPDNFLFDAEGHIKITDFGLATDFHWAHDSSYYQEQRRTTIQRALSGFDSASGSPSQTSVLNMDGTQPSSDALLDLEHVPTNSELPIDSPPLNLDYTPPRTKILQWRDANRRQQAFSIVGTNNYMAPEILLGNGYDKACDWWSLGVIIFEMLYGFPPFCSKNRQQTKLKIVNWRKCLRFPAKPVVSQKAQDLILRLVCDKDTRLGGGSAAASAIAAAAAAGGHGGPSHSGSYASNIATAGGASNSSATAAAMAAAAAADEAGEIKRHPWFRSIDWDELPLSIPPFVPTLKSDTDTSYFDPVEDDEVWNAHHRKTQQEQQQKPSSAQPNPPQMYPPAQPPEPPGGGGGGGGGGDAGVGADDAETADVLDMRKRLAFAGFTYKAPPRKERGESRGSFGGSGGGVPSGRNSVEGG</sequence>
<feature type="domain" description="AGC-kinase C-terminal" evidence="14">
    <location>
        <begin position="594"/>
        <end position="713"/>
    </location>
</feature>
<dbReference type="InterPro" id="IPR059233">
    <property type="entry name" value="MobB_NdrA/B/Cbk1"/>
</dbReference>
<keyword evidence="6" id="KW-0418">Kinase</keyword>
<evidence type="ECO:0000256" key="12">
    <source>
        <dbReference type="SAM" id="MobiDB-lite"/>
    </source>
</evidence>
<dbReference type="PROSITE" id="PS00107">
    <property type="entry name" value="PROTEIN_KINASE_ATP"/>
    <property type="match status" value="1"/>
</dbReference>
<gene>
    <name evidence="15" type="ORF">HDU87_000191</name>
</gene>
<dbReference type="PANTHER" id="PTHR24356">
    <property type="entry name" value="SERINE/THREONINE-PROTEIN KINASE"/>
    <property type="match status" value="1"/>
</dbReference>
<keyword evidence="4" id="KW-0808">Transferase</keyword>
<dbReference type="CDD" id="cd21742">
    <property type="entry name" value="MobB_NDR_LATS-like"/>
    <property type="match status" value="1"/>
</dbReference>
<accession>A0AAD5TS62</accession>
<dbReference type="PANTHER" id="PTHR24356:SF400">
    <property type="entry name" value="SERINE_THREONINE-PROTEIN KINASE CBK1"/>
    <property type="match status" value="1"/>
</dbReference>
<feature type="region of interest" description="Disordered" evidence="12">
    <location>
        <begin position="634"/>
        <end position="686"/>
    </location>
</feature>
<dbReference type="Pfam" id="PF00069">
    <property type="entry name" value="Pkinase"/>
    <property type="match status" value="2"/>
</dbReference>
<dbReference type="PROSITE" id="PS00108">
    <property type="entry name" value="PROTEIN_KINASE_ST"/>
    <property type="match status" value="1"/>
</dbReference>
<feature type="region of interest" description="Disordered" evidence="12">
    <location>
        <begin position="75"/>
        <end position="119"/>
    </location>
</feature>
<dbReference type="GO" id="GO:0004674">
    <property type="term" value="F:protein serine/threonine kinase activity"/>
    <property type="evidence" value="ECO:0007669"/>
    <property type="project" value="UniProtKB-KW"/>
</dbReference>
<dbReference type="EMBL" id="JADGJQ010000001">
    <property type="protein sequence ID" value="KAJ3185568.1"/>
    <property type="molecule type" value="Genomic_DNA"/>
</dbReference>